<keyword evidence="4" id="KW-1015">Disulfide bond</keyword>
<gene>
    <name evidence="8" type="primary">grxC</name>
    <name evidence="8" type="ORF">COW36_06380</name>
</gene>
<reference evidence="8 9" key="1">
    <citation type="submission" date="2017-09" db="EMBL/GenBank/DDBJ databases">
        <title>Depth-based differentiation of microbial function through sediment-hosted aquifers and enrichment of novel symbionts in the deep terrestrial subsurface.</title>
        <authorList>
            <person name="Probst A.J."/>
            <person name="Ladd B."/>
            <person name="Jarett J.K."/>
            <person name="Geller-Mcgrath D.E."/>
            <person name="Sieber C.M."/>
            <person name="Emerson J.B."/>
            <person name="Anantharaman K."/>
            <person name="Thomas B.C."/>
            <person name="Malmstrom R."/>
            <person name="Stieglmeier M."/>
            <person name="Klingl A."/>
            <person name="Woyke T."/>
            <person name="Ryan C.M."/>
            <person name="Banfield J.F."/>
        </authorList>
    </citation>
    <scope>NUCLEOTIDE SEQUENCE [LARGE SCALE GENOMIC DNA]</scope>
    <source>
        <strain evidence="8">CG17_big_fil_post_rev_8_21_14_2_50_48_46</strain>
    </source>
</reference>
<dbReference type="AlphaFoldDB" id="A0A2M7G7V5"/>
<dbReference type="PROSITE" id="PS00195">
    <property type="entry name" value="GLUTAREDOXIN_1"/>
    <property type="match status" value="1"/>
</dbReference>
<comment type="function">
    <text evidence="6">Has a glutathione-disulfide oxidoreductase activity in the presence of NADPH and glutathione reductase. Reduces low molecular weight disulfides and proteins.</text>
</comment>
<sequence>MAAKVEVYSTTYCPYCRAAERLLTTKGIEFTLHDVTHDPDKRHWLVEATGMTTVPQVFINDQPVGGFTDLQALDRRGQLDPLLQADPAA</sequence>
<dbReference type="PANTHER" id="PTHR45694:SF18">
    <property type="entry name" value="GLUTAREDOXIN-1-RELATED"/>
    <property type="match status" value="1"/>
</dbReference>
<comment type="caution">
    <text evidence="8">The sequence shown here is derived from an EMBL/GenBank/DDBJ whole genome shotgun (WGS) entry which is preliminary data.</text>
</comment>
<dbReference type="GO" id="GO:0015038">
    <property type="term" value="F:glutathione disulfide oxidoreductase activity"/>
    <property type="evidence" value="ECO:0007669"/>
    <property type="project" value="UniProtKB-UniRule"/>
</dbReference>
<evidence type="ECO:0000313" key="8">
    <source>
        <dbReference type="EMBL" id="PIW18152.1"/>
    </source>
</evidence>
<proteinExistence type="inferred from homology"/>
<protein>
    <recommendedName>
        <fullName evidence="6">Glutaredoxin</fullName>
    </recommendedName>
</protein>
<dbReference type="InterPro" id="IPR036249">
    <property type="entry name" value="Thioredoxin-like_sf"/>
</dbReference>
<dbReference type="NCBIfam" id="TIGR02181">
    <property type="entry name" value="GRX_bact"/>
    <property type="match status" value="1"/>
</dbReference>
<accession>A0A2M7G7V5</accession>
<evidence type="ECO:0000256" key="3">
    <source>
        <dbReference type="ARBA" id="ARBA00022982"/>
    </source>
</evidence>
<evidence type="ECO:0000259" key="7">
    <source>
        <dbReference type="Pfam" id="PF00462"/>
    </source>
</evidence>
<organism evidence="8 9">
    <name type="scientific">bacterium (Candidatus Blackallbacteria) CG17_big_fil_post_rev_8_21_14_2_50_48_46</name>
    <dbReference type="NCBI Taxonomy" id="2014261"/>
    <lineage>
        <taxon>Bacteria</taxon>
        <taxon>Candidatus Blackallbacteria</taxon>
    </lineage>
</organism>
<keyword evidence="2 6" id="KW-0813">Transport</keyword>
<name>A0A2M7G7V5_9BACT</name>
<evidence type="ECO:0000256" key="6">
    <source>
        <dbReference type="RuleBase" id="RU364065"/>
    </source>
</evidence>
<dbReference type="InterPro" id="IPR011900">
    <property type="entry name" value="GRX_bact"/>
</dbReference>
<dbReference type="InterPro" id="IPR011767">
    <property type="entry name" value="GLR_AS"/>
</dbReference>
<dbReference type="SUPFAM" id="SSF52833">
    <property type="entry name" value="Thioredoxin-like"/>
    <property type="match status" value="1"/>
</dbReference>
<keyword evidence="5 6" id="KW-0676">Redox-active center</keyword>
<evidence type="ECO:0000256" key="5">
    <source>
        <dbReference type="ARBA" id="ARBA00023284"/>
    </source>
</evidence>
<dbReference type="InterPro" id="IPR002109">
    <property type="entry name" value="Glutaredoxin"/>
</dbReference>
<dbReference type="CDD" id="cd03418">
    <property type="entry name" value="GRX_GRXb_1_3_like"/>
    <property type="match status" value="1"/>
</dbReference>
<dbReference type="PROSITE" id="PS51354">
    <property type="entry name" value="GLUTAREDOXIN_2"/>
    <property type="match status" value="1"/>
</dbReference>
<dbReference type="PANTHER" id="PTHR45694">
    <property type="entry name" value="GLUTAREDOXIN 2"/>
    <property type="match status" value="1"/>
</dbReference>
<dbReference type="InterPro" id="IPR014025">
    <property type="entry name" value="Glutaredoxin_subgr"/>
</dbReference>
<keyword evidence="6" id="KW-0963">Cytoplasm</keyword>
<dbReference type="EMBL" id="PFFQ01000014">
    <property type="protein sequence ID" value="PIW18152.1"/>
    <property type="molecule type" value="Genomic_DNA"/>
</dbReference>
<evidence type="ECO:0000256" key="4">
    <source>
        <dbReference type="ARBA" id="ARBA00023157"/>
    </source>
</evidence>
<keyword evidence="3 6" id="KW-0249">Electron transport</keyword>
<evidence type="ECO:0000256" key="2">
    <source>
        <dbReference type="ARBA" id="ARBA00022448"/>
    </source>
</evidence>
<dbReference type="Gene3D" id="3.40.30.10">
    <property type="entry name" value="Glutaredoxin"/>
    <property type="match status" value="1"/>
</dbReference>
<dbReference type="GO" id="GO:0045454">
    <property type="term" value="P:cell redox homeostasis"/>
    <property type="evidence" value="ECO:0007669"/>
    <property type="project" value="InterPro"/>
</dbReference>
<dbReference type="Proteomes" id="UP000231019">
    <property type="component" value="Unassembled WGS sequence"/>
</dbReference>
<dbReference type="GO" id="GO:0005737">
    <property type="term" value="C:cytoplasm"/>
    <property type="evidence" value="ECO:0007669"/>
    <property type="project" value="TreeGrafter"/>
</dbReference>
<dbReference type="Pfam" id="PF00462">
    <property type="entry name" value="Glutaredoxin"/>
    <property type="match status" value="1"/>
</dbReference>
<dbReference type="GO" id="GO:0034599">
    <property type="term" value="P:cellular response to oxidative stress"/>
    <property type="evidence" value="ECO:0007669"/>
    <property type="project" value="TreeGrafter"/>
</dbReference>
<evidence type="ECO:0000256" key="1">
    <source>
        <dbReference type="ARBA" id="ARBA00007787"/>
    </source>
</evidence>
<dbReference type="PRINTS" id="PR00160">
    <property type="entry name" value="GLUTAREDOXIN"/>
</dbReference>
<feature type="domain" description="Glutaredoxin" evidence="7">
    <location>
        <begin position="5"/>
        <end position="63"/>
    </location>
</feature>
<evidence type="ECO:0000313" key="9">
    <source>
        <dbReference type="Proteomes" id="UP000231019"/>
    </source>
</evidence>
<comment type="similarity">
    <text evidence="1 6">Belongs to the glutaredoxin family.</text>
</comment>